<dbReference type="AlphaFoldDB" id="A0A1G7A7L6"/>
<proteinExistence type="predicted"/>
<reference evidence="1 2" key="1">
    <citation type="submission" date="2016-10" db="EMBL/GenBank/DDBJ databases">
        <authorList>
            <person name="de Groot N.N."/>
        </authorList>
    </citation>
    <scope>NUCLEOTIDE SEQUENCE [LARGE SCALE GENOMIC DNA]</scope>
    <source>
        <strain evidence="1 2">JCM 11308</strain>
    </source>
</reference>
<name>A0A1G7A7L6_9NOCA</name>
<dbReference type="EMBL" id="FNAB01000010">
    <property type="protein sequence ID" value="SDE10780.1"/>
    <property type="molecule type" value="Genomic_DNA"/>
</dbReference>
<protein>
    <submittedName>
        <fullName evidence="1">Uncharacterized protein</fullName>
    </submittedName>
</protein>
<dbReference type="Proteomes" id="UP000199417">
    <property type="component" value="Unassembled WGS sequence"/>
</dbReference>
<gene>
    <name evidence="1" type="ORF">SAMN05444580_11078</name>
</gene>
<evidence type="ECO:0000313" key="2">
    <source>
        <dbReference type="Proteomes" id="UP000199417"/>
    </source>
</evidence>
<sequence>MTVPMGPYQKVQVSISFTSSQGQCPPNQHGALSRIQIRMGSGTIP</sequence>
<accession>A0A1G7A7L6</accession>
<keyword evidence="2" id="KW-1185">Reference proteome</keyword>
<evidence type="ECO:0000313" key="1">
    <source>
        <dbReference type="EMBL" id="SDE10780.1"/>
    </source>
</evidence>
<organism evidence="1 2">
    <name type="scientific">Rhodococcus tukisamuensis</name>
    <dbReference type="NCBI Taxonomy" id="168276"/>
    <lineage>
        <taxon>Bacteria</taxon>
        <taxon>Bacillati</taxon>
        <taxon>Actinomycetota</taxon>
        <taxon>Actinomycetes</taxon>
        <taxon>Mycobacteriales</taxon>
        <taxon>Nocardiaceae</taxon>
        <taxon>Rhodococcus</taxon>
    </lineage>
</organism>